<evidence type="ECO:0000256" key="1">
    <source>
        <dbReference type="SAM" id="Coils"/>
    </source>
</evidence>
<evidence type="ECO:0000313" key="3">
    <source>
        <dbReference type="Ensembl" id="ENSOSIP00000037275.1"/>
    </source>
</evidence>
<organism evidence="3 4">
    <name type="scientific">Oryzias sinensis</name>
    <name type="common">Chinese medaka</name>
    <dbReference type="NCBI Taxonomy" id="183150"/>
    <lineage>
        <taxon>Eukaryota</taxon>
        <taxon>Metazoa</taxon>
        <taxon>Chordata</taxon>
        <taxon>Craniata</taxon>
        <taxon>Vertebrata</taxon>
        <taxon>Euteleostomi</taxon>
        <taxon>Actinopterygii</taxon>
        <taxon>Neopterygii</taxon>
        <taxon>Teleostei</taxon>
        <taxon>Neoteleostei</taxon>
        <taxon>Acanthomorphata</taxon>
        <taxon>Ovalentaria</taxon>
        <taxon>Atherinomorphae</taxon>
        <taxon>Beloniformes</taxon>
        <taxon>Adrianichthyidae</taxon>
        <taxon>Oryziinae</taxon>
        <taxon>Oryzias</taxon>
    </lineage>
</organism>
<dbReference type="InterPro" id="IPR035269">
    <property type="entry name" value="PSMD9"/>
</dbReference>
<dbReference type="GO" id="GO:0005737">
    <property type="term" value="C:cytoplasm"/>
    <property type="evidence" value="ECO:0007669"/>
    <property type="project" value="TreeGrafter"/>
</dbReference>
<dbReference type="Gene3D" id="6.10.140.1710">
    <property type="match status" value="1"/>
</dbReference>
<keyword evidence="1" id="KW-0175">Coiled coil</keyword>
<name>A0A8C7Z3U6_9TELE</name>
<dbReference type="AlphaFoldDB" id="A0A8C7Z3U6"/>
<feature type="domain" description="Nas2 N-terminal" evidence="2">
    <location>
        <begin position="20"/>
        <end position="76"/>
    </location>
</feature>
<reference evidence="3" key="1">
    <citation type="submission" date="2025-08" db="UniProtKB">
        <authorList>
            <consortium name="Ensembl"/>
        </authorList>
    </citation>
    <scope>IDENTIFICATION</scope>
</reference>
<dbReference type="GO" id="GO:0070682">
    <property type="term" value="P:proteasome regulatory particle assembly"/>
    <property type="evidence" value="ECO:0007669"/>
    <property type="project" value="InterPro"/>
</dbReference>
<keyword evidence="4" id="KW-1185">Reference proteome</keyword>
<dbReference type="PANTHER" id="PTHR12651">
    <property type="entry name" value="26S PROTEASOME NON-ATPASE REGULATORY SUBUNIT 9"/>
    <property type="match status" value="1"/>
</dbReference>
<protein>
    <submittedName>
        <fullName evidence="3">Proteasome 26S subunit, non-ATPase 9</fullName>
    </submittedName>
</protein>
<dbReference type="Pfam" id="PF18265">
    <property type="entry name" value="Nas2_N"/>
    <property type="match status" value="1"/>
</dbReference>
<dbReference type="GO" id="GO:0005634">
    <property type="term" value="C:nucleus"/>
    <property type="evidence" value="ECO:0007669"/>
    <property type="project" value="TreeGrafter"/>
</dbReference>
<accession>A0A8C7Z3U6</accession>
<evidence type="ECO:0000259" key="2">
    <source>
        <dbReference type="Pfam" id="PF18265"/>
    </source>
</evidence>
<proteinExistence type="predicted"/>
<feature type="coiled-coil region" evidence="1">
    <location>
        <begin position="9"/>
        <end position="39"/>
    </location>
</feature>
<dbReference type="GeneTree" id="ENSGT00390000004147"/>
<reference evidence="3" key="2">
    <citation type="submission" date="2025-09" db="UniProtKB">
        <authorList>
            <consortium name="Ensembl"/>
        </authorList>
    </citation>
    <scope>IDENTIFICATION</scope>
</reference>
<dbReference type="PANTHER" id="PTHR12651:SF1">
    <property type="entry name" value="26S PROTEASOME NON-ATPASE REGULATORY SUBUNIT 9"/>
    <property type="match status" value="1"/>
</dbReference>
<sequence>MKMTEENSLERLNVTMEDVNALIKKKEEIEEQIKAYYDVLEDQGVGVEGPLVDAEGYPRADVNLYQIRTARHNISCKGLLG</sequence>
<dbReference type="InterPro" id="IPR040815">
    <property type="entry name" value="Nas2_N"/>
</dbReference>
<dbReference type="Proteomes" id="UP000694383">
    <property type="component" value="Unplaced"/>
</dbReference>
<evidence type="ECO:0000313" key="4">
    <source>
        <dbReference type="Proteomes" id="UP000694383"/>
    </source>
</evidence>
<dbReference type="Ensembl" id="ENSOSIT00000039286.1">
    <property type="protein sequence ID" value="ENSOSIP00000037275.1"/>
    <property type="gene ID" value="ENSOSIG00000018467.1"/>
</dbReference>